<dbReference type="EMBL" id="CM045768">
    <property type="protein sequence ID" value="KAI7982985.1"/>
    <property type="molecule type" value="Genomic_DNA"/>
</dbReference>
<gene>
    <name evidence="1" type="ORF">LOK49_LG15G01556</name>
</gene>
<keyword evidence="2" id="KW-1185">Reference proteome</keyword>
<protein>
    <submittedName>
        <fullName evidence="1">Uncharacterized protein</fullName>
    </submittedName>
</protein>
<sequence length="133" mass="15563">MTRVSSHRRLGRSFSQKDLSKNHDGYSSQSFALTDDVARDGHSSKNMMRRQFGQFICKEKAEHPSGDDVNSALYEAMWKELRYVVDEIRMELEQAMDRKTSNGLFWNLNKPWIEKPLMDSLSDDLSSKERKRD</sequence>
<accession>A0ACC0F304</accession>
<proteinExistence type="predicted"/>
<name>A0ACC0F304_9ERIC</name>
<evidence type="ECO:0000313" key="2">
    <source>
        <dbReference type="Proteomes" id="UP001060215"/>
    </source>
</evidence>
<organism evidence="1 2">
    <name type="scientific">Camellia lanceoleosa</name>
    <dbReference type="NCBI Taxonomy" id="1840588"/>
    <lineage>
        <taxon>Eukaryota</taxon>
        <taxon>Viridiplantae</taxon>
        <taxon>Streptophyta</taxon>
        <taxon>Embryophyta</taxon>
        <taxon>Tracheophyta</taxon>
        <taxon>Spermatophyta</taxon>
        <taxon>Magnoliopsida</taxon>
        <taxon>eudicotyledons</taxon>
        <taxon>Gunneridae</taxon>
        <taxon>Pentapetalae</taxon>
        <taxon>asterids</taxon>
        <taxon>Ericales</taxon>
        <taxon>Theaceae</taxon>
        <taxon>Camellia</taxon>
    </lineage>
</organism>
<comment type="caution">
    <text evidence="1">The sequence shown here is derived from an EMBL/GenBank/DDBJ whole genome shotgun (WGS) entry which is preliminary data.</text>
</comment>
<reference evidence="1 2" key="1">
    <citation type="journal article" date="2022" name="Plant J.">
        <title>Chromosome-level genome of Camellia lanceoleosa provides a valuable resource for understanding genome evolution and self-incompatibility.</title>
        <authorList>
            <person name="Gong W."/>
            <person name="Xiao S."/>
            <person name="Wang L."/>
            <person name="Liao Z."/>
            <person name="Chang Y."/>
            <person name="Mo W."/>
            <person name="Hu G."/>
            <person name="Li W."/>
            <person name="Zhao G."/>
            <person name="Zhu H."/>
            <person name="Hu X."/>
            <person name="Ji K."/>
            <person name="Xiang X."/>
            <person name="Song Q."/>
            <person name="Yuan D."/>
            <person name="Jin S."/>
            <person name="Zhang L."/>
        </authorList>
    </citation>
    <scope>NUCLEOTIDE SEQUENCE [LARGE SCALE GENOMIC DNA]</scope>
    <source>
        <strain evidence="1">SQ_2022a</strain>
    </source>
</reference>
<evidence type="ECO:0000313" key="1">
    <source>
        <dbReference type="EMBL" id="KAI7982985.1"/>
    </source>
</evidence>
<dbReference type="Proteomes" id="UP001060215">
    <property type="component" value="Chromosome 11"/>
</dbReference>